<dbReference type="PANTHER" id="PTHR42682:SF5">
    <property type="entry name" value="HYDROGENASE-4 COMPONENT F"/>
    <property type="match status" value="1"/>
</dbReference>
<protein>
    <recommendedName>
        <fullName evidence="9">NADH:quinone oxidoreductase/Mrp antiporter transmembrane domain-containing protein</fullName>
    </recommendedName>
</protein>
<evidence type="ECO:0000256" key="6">
    <source>
        <dbReference type="ARBA" id="ARBA00023136"/>
    </source>
</evidence>
<evidence type="ECO:0000256" key="1">
    <source>
        <dbReference type="ARBA" id="ARBA00004651"/>
    </source>
</evidence>
<feature type="transmembrane region" description="Helical" evidence="8">
    <location>
        <begin position="388"/>
        <end position="409"/>
    </location>
</feature>
<accession>A0AAN2CAS2</accession>
<keyword evidence="6 8" id="KW-0472">Membrane</keyword>
<feature type="transmembrane region" description="Helical" evidence="8">
    <location>
        <begin position="287"/>
        <end position="307"/>
    </location>
</feature>
<keyword evidence="11" id="KW-1185">Reference proteome</keyword>
<feature type="transmembrane region" description="Helical" evidence="8">
    <location>
        <begin position="143"/>
        <end position="170"/>
    </location>
</feature>
<evidence type="ECO:0000256" key="8">
    <source>
        <dbReference type="SAM" id="Phobius"/>
    </source>
</evidence>
<name>A0AAN2CAS2_UNVUL</name>
<dbReference type="PRINTS" id="PR01434">
    <property type="entry name" value="NADHDHGNASE5"/>
</dbReference>
<feature type="transmembrane region" description="Helical" evidence="8">
    <location>
        <begin position="27"/>
        <end position="44"/>
    </location>
</feature>
<feature type="transmembrane region" description="Helical" evidence="8">
    <location>
        <begin position="89"/>
        <end position="107"/>
    </location>
</feature>
<feature type="transmembrane region" description="Helical" evidence="8">
    <location>
        <begin position="313"/>
        <end position="335"/>
    </location>
</feature>
<feature type="transmembrane region" description="Helical" evidence="8">
    <location>
        <begin position="256"/>
        <end position="280"/>
    </location>
</feature>
<keyword evidence="3 7" id="KW-0812">Transmembrane</keyword>
<keyword evidence="2" id="KW-1003">Cell membrane</keyword>
<dbReference type="GO" id="GO:0005886">
    <property type="term" value="C:plasma membrane"/>
    <property type="evidence" value="ECO:0007669"/>
    <property type="project" value="UniProtKB-SubCell"/>
</dbReference>
<dbReference type="PANTHER" id="PTHR42682">
    <property type="entry name" value="HYDROGENASE-4 COMPONENT F"/>
    <property type="match status" value="1"/>
</dbReference>
<proteinExistence type="predicted"/>
<reference evidence="10 11" key="1">
    <citation type="journal article" date="2022" name="ISME Commun">
        <title>Vulcanimicrobium alpinus gen. nov. sp. nov., the first cultivated representative of the candidate phylum 'Eremiobacterota', is a metabolically versatile aerobic anoxygenic phototroph.</title>
        <authorList>
            <person name="Yabe S."/>
            <person name="Muto K."/>
            <person name="Abe K."/>
            <person name="Yokota A."/>
            <person name="Staudigel H."/>
            <person name="Tebo B.M."/>
        </authorList>
    </citation>
    <scope>NUCLEOTIDE SEQUENCE [LARGE SCALE GENOMIC DNA]</scope>
    <source>
        <strain evidence="10 11">WC8-2</strain>
    </source>
</reference>
<feature type="transmembrane region" description="Helical" evidence="8">
    <location>
        <begin position="190"/>
        <end position="212"/>
    </location>
</feature>
<dbReference type="EMBL" id="AP025523">
    <property type="protein sequence ID" value="BDE07965.1"/>
    <property type="molecule type" value="Genomic_DNA"/>
</dbReference>
<evidence type="ECO:0000256" key="7">
    <source>
        <dbReference type="RuleBase" id="RU000320"/>
    </source>
</evidence>
<feature type="transmembrane region" description="Helical" evidence="8">
    <location>
        <begin position="224"/>
        <end position="244"/>
    </location>
</feature>
<evidence type="ECO:0000313" key="10">
    <source>
        <dbReference type="EMBL" id="BDE07965.1"/>
    </source>
</evidence>
<evidence type="ECO:0000256" key="4">
    <source>
        <dbReference type="ARBA" id="ARBA00022989"/>
    </source>
</evidence>
<feature type="transmembrane region" description="Helical" evidence="8">
    <location>
        <begin position="113"/>
        <end position="131"/>
    </location>
</feature>
<evidence type="ECO:0000313" key="11">
    <source>
        <dbReference type="Proteomes" id="UP001317532"/>
    </source>
</evidence>
<gene>
    <name evidence="10" type="ORF">WPS_32410</name>
</gene>
<sequence length="474" mass="48668">MIAVAVAFPFAGALVAALFRRRDARRVIRIILAGMAACMPLVVAGRVDELSLVFAVIVSVLGFLATVYSTDMFSVSWSGGDVFWSRKSVYFVLLGAFWSSMLLVVLAQGFGTLWFGIAATTLATAFLVGFSGEDAALEAAWKYLVLCSVGIGIALTGIVLLASASLHAGATPEFALSWEAMSRLHAGPNGVVHLATALMAIGFGTKAGLFPLHAWLPDAHSKAPAPISGLLSGVLVSCALYDIVRTLQAAWAWHDAATLHVLLTWFGACSVAAAGMLMLVQRDLKRLLAYSTVEHAGIVVFALGVGGRLGTDAALLHLVAHAFAKSGTFFVAGITQRESATSGVHGGALWTTTTGGRLLLLGFAALGGLPPFGLFFSEFLVALAAVEAHAWAALTVAGLGAVVAFGALIRTGLQVNPTANGDGRATAVAVSKGVSMRLSIASAGIALALAAGTAAIPWTALGATLTAISGEIQP</sequence>
<feature type="transmembrane region" description="Helical" evidence="8">
    <location>
        <begin position="356"/>
        <end position="376"/>
    </location>
</feature>
<organism evidence="10 11">
    <name type="scientific">Vulcanimicrobium alpinum</name>
    <dbReference type="NCBI Taxonomy" id="3016050"/>
    <lineage>
        <taxon>Bacteria</taxon>
        <taxon>Bacillati</taxon>
        <taxon>Vulcanimicrobiota</taxon>
        <taxon>Vulcanimicrobiia</taxon>
        <taxon>Vulcanimicrobiales</taxon>
        <taxon>Vulcanimicrobiaceae</taxon>
        <taxon>Vulcanimicrobium</taxon>
    </lineage>
</organism>
<keyword evidence="5" id="KW-0560">Oxidoreductase</keyword>
<evidence type="ECO:0000256" key="2">
    <source>
        <dbReference type="ARBA" id="ARBA00022475"/>
    </source>
</evidence>
<feature type="transmembrane region" description="Helical" evidence="8">
    <location>
        <begin position="440"/>
        <end position="460"/>
    </location>
</feature>
<dbReference type="InterPro" id="IPR052175">
    <property type="entry name" value="ComplexI-like_HydComp"/>
</dbReference>
<dbReference type="AlphaFoldDB" id="A0AAN2CAS2"/>
<dbReference type="RefSeq" id="WP_317995522.1">
    <property type="nucleotide sequence ID" value="NZ_AP025523.1"/>
</dbReference>
<dbReference type="Proteomes" id="UP001317532">
    <property type="component" value="Chromosome"/>
</dbReference>
<evidence type="ECO:0000259" key="9">
    <source>
        <dbReference type="Pfam" id="PF00361"/>
    </source>
</evidence>
<keyword evidence="4 8" id="KW-1133">Transmembrane helix</keyword>
<feature type="transmembrane region" description="Helical" evidence="8">
    <location>
        <begin position="50"/>
        <end position="68"/>
    </location>
</feature>
<dbReference type="KEGG" id="vab:WPS_32410"/>
<evidence type="ECO:0000256" key="5">
    <source>
        <dbReference type="ARBA" id="ARBA00023002"/>
    </source>
</evidence>
<dbReference type="Pfam" id="PF00361">
    <property type="entry name" value="Proton_antipo_M"/>
    <property type="match status" value="1"/>
</dbReference>
<dbReference type="InterPro" id="IPR001750">
    <property type="entry name" value="ND/Mrp_TM"/>
</dbReference>
<evidence type="ECO:0000256" key="3">
    <source>
        <dbReference type="ARBA" id="ARBA00022692"/>
    </source>
</evidence>
<feature type="domain" description="NADH:quinone oxidoreductase/Mrp antiporter transmembrane" evidence="9">
    <location>
        <begin position="112"/>
        <end position="400"/>
    </location>
</feature>
<dbReference type="GO" id="GO:0016491">
    <property type="term" value="F:oxidoreductase activity"/>
    <property type="evidence" value="ECO:0007669"/>
    <property type="project" value="UniProtKB-KW"/>
</dbReference>
<comment type="subcellular location">
    <subcellularLocation>
        <location evidence="1">Cell membrane</location>
        <topology evidence="1">Multi-pass membrane protein</topology>
    </subcellularLocation>
    <subcellularLocation>
        <location evidence="7">Membrane</location>
        <topology evidence="7">Multi-pass membrane protein</topology>
    </subcellularLocation>
</comment>